<comment type="caution">
    <text evidence="1">The sequence shown here is derived from an EMBL/GenBank/DDBJ whole genome shotgun (WGS) entry which is preliminary data.</text>
</comment>
<keyword evidence="2" id="KW-1185">Reference proteome</keyword>
<protein>
    <recommendedName>
        <fullName evidence="3">SOCS box domain-containing protein</fullName>
    </recommendedName>
</protein>
<name>A0A2T7P612_POMCA</name>
<evidence type="ECO:0008006" key="3">
    <source>
        <dbReference type="Google" id="ProtNLM"/>
    </source>
</evidence>
<proteinExistence type="predicted"/>
<evidence type="ECO:0000313" key="1">
    <source>
        <dbReference type="EMBL" id="PVD28833.1"/>
    </source>
</evidence>
<evidence type="ECO:0000313" key="2">
    <source>
        <dbReference type="Proteomes" id="UP000245119"/>
    </source>
</evidence>
<dbReference type="AlphaFoldDB" id="A0A2T7P612"/>
<dbReference type="SUPFAM" id="SSF48403">
    <property type="entry name" value="Ankyrin repeat"/>
    <property type="match status" value="1"/>
</dbReference>
<dbReference type="Proteomes" id="UP000245119">
    <property type="component" value="Linkage Group LG6"/>
</dbReference>
<dbReference type="OrthoDB" id="6098706at2759"/>
<dbReference type="InterPro" id="IPR036770">
    <property type="entry name" value="Ankyrin_rpt-contain_sf"/>
</dbReference>
<organism evidence="1 2">
    <name type="scientific">Pomacea canaliculata</name>
    <name type="common">Golden apple snail</name>
    <dbReference type="NCBI Taxonomy" id="400727"/>
    <lineage>
        <taxon>Eukaryota</taxon>
        <taxon>Metazoa</taxon>
        <taxon>Spiralia</taxon>
        <taxon>Lophotrochozoa</taxon>
        <taxon>Mollusca</taxon>
        <taxon>Gastropoda</taxon>
        <taxon>Caenogastropoda</taxon>
        <taxon>Architaenioglossa</taxon>
        <taxon>Ampullarioidea</taxon>
        <taxon>Ampullariidae</taxon>
        <taxon>Pomacea</taxon>
    </lineage>
</organism>
<dbReference type="EMBL" id="PZQS01000006">
    <property type="protein sequence ID" value="PVD28833.1"/>
    <property type="molecule type" value="Genomic_DNA"/>
</dbReference>
<dbReference type="Gene3D" id="1.25.40.20">
    <property type="entry name" value="Ankyrin repeat-containing domain"/>
    <property type="match status" value="1"/>
</dbReference>
<accession>A0A2T7P612</accession>
<sequence length="276" mass="30952">MATDREDSRTLQILEDIRLHAGADVLRSHIQRCSRQKLESWKDGHGLDLLHYAIMENSYVAAGTFFGHGFFKPPHEPSTATWSYVHMAAALGYRSILSLLLQERPYDNRKMVLDWVTFKRIVIPKLNTSKTGPTVLPDTCEERSFPLWPVDVAARFGHLACVKHILDFHMLREPSSSGGTTRRNAAGYLDMACRLDSPFALRLLLTESDSNGNASADVKSALDVALKTAKPECVDALLRHGVDVKSMFGGMNLYHVLFAYSKSFQEGACSPARWRR</sequence>
<gene>
    <name evidence="1" type="ORF">C0Q70_11428</name>
</gene>
<reference evidence="1 2" key="1">
    <citation type="submission" date="2018-04" db="EMBL/GenBank/DDBJ databases">
        <title>The genome of golden apple snail Pomacea canaliculata provides insight into stress tolerance and invasive adaptation.</title>
        <authorList>
            <person name="Liu C."/>
            <person name="Liu B."/>
            <person name="Ren Y."/>
            <person name="Zhang Y."/>
            <person name="Wang H."/>
            <person name="Li S."/>
            <person name="Jiang F."/>
            <person name="Yin L."/>
            <person name="Zhang G."/>
            <person name="Qian W."/>
            <person name="Fan W."/>
        </authorList>
    </citation>
    <scope>NUCLEOTIDE SEQUENCE [LARGE SCALE GENOMIC DNA]</scope>
    <source>
        <strain evidence="1">SZHN2017</strain>
        <tissue evidence="1">Muscle</tissue>
    </source>
</reference>